<keyword evidence="12" id="KW-1185">Reference proteome</keyword>
<dbReference type="Gene3D" id="1.10.540.10">
    <property type="entry name" value="Acyl-CoA dehydrogenase/oxidase, N-terminal domain"/>
    <property type="match status" value="1"/>
</dbReference>
<keyword evidence="4 7" id="KW-0274">FAD</keyword>
<dbReference type="InterPro" id="IPR006091">
    <property type="entry name" value="Acyl-CoA_Oxase/DH_mid-dom"/>
</dbReference>
<evidence type="ECO:0000256" key="5">
    <source>
        <dbReference type="ARBA" id="ARBA00023002"/>
    </source>
</evidence>
<dbReference type="SUPFAM" id="SSF56645">
    <property type="entry name" value="Acyl-CoA dehydrogenase NM domain-like"/>
    <property type="match status" value="1"/>
</dbReference>
<keyword evidence="5 7" id="KW-0560">Oxidoreductase</keyword>
<evidence type="ECO:0000256" key="2">
    <source>
        <dbReference type="ARBA" id="ARBA00009347"/>
    </source>
</evidence>
<evidence type="ECO:0000259" key="9">
    <source>
        <dbReference type="Pfam" id="PF02770"/>
    </source>
</evidence>
<comment type="catalytic activity">
    <reaction evidence="6">
        <text>a 2,3-saturated acyl-CoA + A = a 2,3-dehydroacyl-CoA + AH2</text>
        <dbReference type="Rhea" id="RHEA:48608"/>
        <dbReference type="ChEBI" id="CHEBI:13193"/>
        <dbReference type="ChEBI" id="CHEBI:17499"/>
        <dbReference type="ChEBI" id="CHEBI:60015"/>
        <dbReference type="ChEBI" id="CHEBI:65111"/>
    </reaction>
</comment>
<dbReference type="Gene3D" id="1.20.140.10">
    <property type="entry name" value="Butyryl-CoA Dehydrogenase, subunit A, domain 3"/>
    <property type="match status" value="1"/>
</dbReference>
<evidence type="ECO:0000313" key="11">
    <source>
        <dbReference type="EMBL" id="TCZ80131.1"/>
    </source>
</evidence>
<dbReference type="EMBL" id="SKFG01000002">
    <property type="protein sequence ID" value="TCZ80131.1"/>
    <property type="molecule type" value="Genomic_DNA"/>
</dbReference>
<feature type="domain" description="Acyl-CoA dehydrogenase/oxidase C-terminal" evidence="8">
    <location>
        <begin position="230"/>
        <end position="365"/>
    </location>
</feature>
<dbReference type="PANTHER" id="PTHR43884">
    <property type="entry name" value="ACYL-COA DEHYDROGENASE"/>
    <property type="match status" value="1"/>
</dbReference>
<evidence type="ECO:0000256" key="3">
    <source>
        <dbReference type="ARBA" id="ARBA00022630"/>
    </source>
</evidence>
<dbReference type="FunFam" id="1.10.540.10:FF:000002">
    <property type="entry name" value="Acyl-CoA dehydrogenase FadE19"/>
    <property type="match status" value="1"/>
</dbReference>
<dbReference type="InterPro" id="IPR037069">
    <property type="entry name" value="AcylCoA_DH/ox_N_sf"/>
</dbReference>
<dbReference type="InterPro" id="IPR046373">
    <property type="entry name" value="Acyl-CoA_Oxase/DH_mid-dom_sf"/>
</dbReference>
<dbReference type="InterPro" id="IPR036250">
    <property type="entry name" value="AcylCo_DH-like_C"/>
</dbReference>
<dbReference type="GO" id="GO:0003995">
    <property type="term" value="F:acyl-CoA dehydrogenase activity"/>
    <property type="evidence" value="ECO:0007669"/>
    <property type="project" value="InterPro"/>
</dbReference>
<dbReference type="FunFam" id="1.20.140.10:FF:000004">
    <property type="entry name" value="Acyl-CoA dehydrogenase FadE25"/>
    <property type="match status" value="1"/>
</dbReference>
<dbReference type="PANTHER" id="PTHR43884:SF12">
    <property type="entry name" value="ISOVALERYL-COA DEHYDROGENASE, MITOCHONDRIAL-RELATED"/>
    <property type="match status" value="1"/>
</dbReference>
<evidence type="ECO:0000256" key="4">
    <source>
        <dbReference type="ARBA" id="ARBA00022827"/>
    </source>
</evidence>
<proteinExistence type="inferred from homology"/>
<dbReference type="SUPFAM" id="SSF47203">
    <property type="entry name" value="Acyl-CoA dehydrogenase C-terminal domain-like"/>
    <property type="match status" value="1"/>
</dbReference>
<dbReference type="PIRSF" id="PIRSF016578">
    <property type="entry name" value="HsaA"/>
    <property type="match status" value="1"/>
</dbReference>
<evidence type="ECO:0000259" key="10">
    <source>
        <dbReference type="Pfam" id="PF02771"/>
    </source>
</evidence>
<evidence type="ECO:0000256" key="1">
    <source>
        <dbReference type="ARBA" id="ARBA00001974"/>
    </source>
</evidence>
<dbReference type="InterPro" id="IPR009100">
    <property type="entry name" value="AcylCoA_DH/oxidase_NM_dom_sf"/>
</dbReference>
<dbReference type="GO" id="GO:0050660">
    <property type="term" value="F:flavin adenine dinucleotide binding"/>
    <property type="evidence" value="ECO:0007669"/>
    <property type="project" value="InterPro"/>
</dbReference>
<dbReference type="Pfam" id="PF00441">
    <property type="entry name" value="Acyl-CoA_dh_1"/>
    <property type="match status" value="1"/>
</dbReference>
<gene>
    <name evidence="11" type="ORF">E0485_04575</name>
</gene>
<dbReference type="PROSITE" id="PS00073">
    <property type="entry name" value="ACYL_COA_DH_2"/>
    <property type="match status" value="1"/>
</dbReference>
<organism evidence="11 12">
    <name type="scientific">Paenibacillus albiflavus</name>
    <dbReference type="NCBI Taxonomy" id="2545760"/>
    <lineage>
        <taxon>Bacteria</taxon>
        <taxon>Bacillati</taxon>
        <taxon>Bacillota</taxon>
        <taxon>Bacilli</taxon>
        <taxon>Bacillales</taxon>
        <taxon>Paenibacillaceae</taxon>
        <taxon>Paenibacillus</taxon>
    </lineage>
</organism>
<name>A0A4R4ENM1_9BACL</name>
<evidence type="ECO:0000256" key="6">
    <source>
        <dbReference type="ARBA" id="ARBA00052546"/>
    </source>
</evidence>
<dbReference type="RefSeq" id="WP_132416777.1">
    <property type="nucleotide sequence ID" value="NZ_SKFG01000002.1"/>
</dbReference>
<comment type="caution">
    <text evidence="11">The sequence shown here is derived from an EMBL/GenBank/DDBJ whole genome shotgun (WGS) entry which is preliminary data.</text>
</comment>
<protein>
    <submittedName>
        <fullName evidence="11">Acyl-CoA dehydrogenase</fullName>
    </submittedName>
</protein>
<dbReference type="Pfam" id="PF02771">
    <property type="entry name" value="Acyl-CoA_dh_N"/>
    <property type="match status" value="1"/>
</dbReference>
<dbReference type="Proteomes" id="UP000295418">
    <property type="component" value="Unassembled WGS sequence"/>
</dbReference>
<dbReference type="Pfam" id="PF02770">
    <property type="entry name" value="Acyl-CoA_dh_M"/>
    <property type="match status" value="1"/>
</dbReference>
<sequence>MNFELSDEHIMLRKMFQEFAKHELEQSAASRDEAEEWDMQLWQQLAELGAAGMAIPEVDGGAGVDDISYIIALEELAKVDASISVALLAHHSLVCRSLQRYGSAELKKLYLPKLAQGAGIGAFCLRDEGAQDGSGDLQTTARLCGDEWLINGQKQFVINGSCADVYLVLAQTSKGAGKQGVTAFVVERDCPGLTIGRKISKLGIRSTSITDVKFQDCRVSTRNILGTVDEGYSLAKEAIELARNGLAAQAVGIAQGALEKAVLYAKERVQFGKPIAELQAIQFMLADMATQIEAARLLVYQSTWLQDEGYAVQIDGEINCVDCLTFASRISMEAATNAVQIHGGYGYMKEYAVERYMRDAQFMRFNDALSNML</sequence>
<keyword evidence="3 7" id="KW-0285">Flavoprotein</keyword>
<dbReference type="InterPro" id="IPR006089">
    <property type="entry name" value="Acyl-CoA_DH_CS"/>
</dbReference>
<reference evidence="11 12" key="1">
    <citation type="submission" date="2019-03" db="EMBL/GenBank/DDBJ databases">
        <authorList>
            <person name="Kim M.K.M."/>
        </authorList>
    </citation>
    <scope>NUCLEOTIDE SEQUENCE [LARGE SCALE GENOMIC DNA]</scope>
    <source>
        <strain evidence="11 12">18JY21-1</strain>
    </source>
</reference>
<dbReference type="OrthoDB" id="9802447at2"/>
<dbReference type="AlphaFoldDB" id="A0A4R4ENM1"/>
<accession>A0A4R4ENM1</accession>
<dbReference type="Gene3D" id="2.40.110.10">
    <property type="entry name" value="Butyryl-CoA Dehydrogenase, subunit A, domain 2"/>
    <property type="match status" value="1"/>
</dbReference>
<comment type="cofactor">
    <cofactor evidence="1 7">
        <name>FAD</name>
        <dbReference type="ChEBI" id="CHEBI:57692"/>
    </cofactor>
</comment>
<comment type="similarity">
    <text evidence="2 7">Belongs to the acyl-CoA dehydrogenase family.</text>
</comment>
<evidence type="ECO:0000256" key="7">
    <source>
        <dbReference type="RuleBase" id="RU362125"/>
    </source>
</evidence>
<dbReference type="InterPro" id="IPR009075">
    <property type="entry name" value="AcylCo_DH/oxidase_C"/>
</dbReference>
<evidence type="ECO:0000259" key="8">
    <source>
        <dbReference type="Pfam" id="PF00441"/>
    </source>
</evidence>
<dbReference type="InterPro" id="IPR013786">
    <property type="entry name" value="AcylCoA_DH/ox_N"/>
</dbReference>
<feature type="domain" description="Acyl-CoA dehydrogenase/oxidase N-terminal" evidence="10">
    <location>
        <begin position="6"/>
        <end position="117"/>
    </location>
</feature>
<evidence type="ECO:0000313" key="12">
    <source>
        <dbReference type="Proteomes" id="UP000295418"/>
    </source>
</evidence>
<feature type="domain" description="Acyl-CoA oxidase/dehydrogenase middle" evidence="9">
    <location>
        <begin position="135"/>
        <end position="217"/>
    </location>
</feature>